<dbReference type="SMART" id="SM00028">
    <property type="entry name" value="TPR"/>
    <property type="match status" value="2"/>
</dbReference>
<dbReference type="InterPro" id="IPR011990">
    <property type="entry name" value="TPR-like_helical_dom_sf"/>
</dbReference>
<accession>A0A1T4KMA9</accession>
<reference evidence="1 2" key="1">
    <citation type="submission" date="2017-02" db="EMBL/GenBank/DDBJ databases">
        <authorList>
            <person name="Peterson S.W."/>
        </authorList>
    </citation>
    <scope>NUCLEOTIDE SEQUENCE [LARGE SCALE GENOMIC DNA]</scope>
    <source>
        <strain evidence="1 2">ATCC 700028</strain>
    </source>
</reference>
<protein>
    <submittedName>
        <fullName evidence="1">Uncharacterized protein</fullName>
    </submittedName>
</protein>
<dbReference type="Pfam" id="PF13181">
    <property type="entry name" value="TPR_8"/>
    <property type="match status" value="1"/>
</dbReference>
<dbReference type="STRING" id="180163.SAMN02745174_00497"/>
<dbReference type="RefSeq" id="WP_078693031.1">
    <property type="nucleotide sequence ID" value="NZ_FUWX01000005.1"/>
</dbReference>
<dbReference type="Gene3D" id="1.25.40.10">
    <property type="entry name" value="Tetratricopeptide repeat domain"/>
    <property type="match status" value="1"/>
</dbReference>
<proteinExistence type="predicted"/>
<dbReference type="SUPFAM" id="SSF48452">
    <property type="entry name" value="TPR-like"/>
    <property type="match status" value="1"/>
</dbReference>
<dbReference type="PROSITE" id="PS51257">
    <property type="entry name" value="PROKAR_LIPOPROTEIN"/>
    <property type="match status" value="1"/>
</dbReference>
<evidence type="ECO:0000313" key="2">
    <source>
        <dbReference type="Proteomes" id="UP000191153"/>
    </source>
</evidence>
<dbReference type="AlphaFoldDB" id="A0A1T4KMA9"/>
<dbReference type="Proteomes" id="UP000191153">
    <property type="component" value="Unassembled WGS sequence"/>
</dbReference>
<dbReference type="EMBL" id="FUWX01000005">
    <property type="protein sequence ID" value="SJZ43503.1"/>
    <property type="molecule type" value="Genomic_DNA"/>
</dbReference>
<dbReference type="OrthoDB" id="86462at2"/>
<gene>
    <name evidence="1" type="ORF">SAMN02745174_00497</name>
</gene>
<sequence>MKKILILSCLVSAMYSCTSLEQIKNINGGNKIEQPKVTVAPVAKLPQSQFYLTDSGVPYLLDMIAMDFSKNIVRKYDFNQIGNTLECYVGEKILINNIPGNRLEIVTTPKVQSYDFYLNNGTITFKSLYQGEYVADIYNGLQYLGTVKIQNKLKYKFTEADNYAIISKGYSEKNLQKVRDGISLYRISFPGGERDKELSFMLMDLGANDGNSSIIKEETKYLESVYSLNEQEQIRLLQIQDKVFGKNLVLDDYFLNYDKNNVYLNNYIVEIIRNKGVGTAKELEFLEKLYMDNKDPNLGALIGQLYLKNGNISKSTYYGNLAAGGSIGTNGILTAPSAIIPAIGTTTSGMPNNIIPQEKEIFNKDQYDKSISDGKDALDKGNYQEALVFFQKAESLSNGNDQNNLNFYIGKAEYLLGQNDLAKTNLLKITEDDSNFPEAYYYLGVIAHQEGDLSKSKEYLMKVRETAGNSTWGRKSSIYLMKL</sequence>
<dbReference type="InterPro" id="IPR019734">
    <property type="entry name" value="TPR_rpt"/>
</dbReference>
<organism evidence="1 2">
    <name type="scientific">Cetobacterium ceti</name>
    <dbReference type="NCBI Taxonomy" id="180163"/>
    <lineage>
        <taxon>Bacteria</taxon>
        <taxon>Fusobacteriati</taxon>
        <taxon>Fusobacteriota</taxon>
        <taxon>Fusobacteriia</taxon>
        <taxon>Fusobacteriales</taxon>
        <taxon>Fusobacteriaceae</taxon>
        <taxon>Cetobacterium</taxon>
    </lineage>
</organism>
<keyword evidence="2" id="KW-1185">Reference proteome</keyword>
<evidence type="ECO:0000313" key="1">
    <source>
        <dbReference type="EMBL" id="SJZ43503.1"/>
    </source>
</evidence>
<name>A0A1T4KMA9_9FUSO</name>